<keyword evidence="1" id="KW-0812">Transmembrane</keyword>
<dbReference type="AlphaFoldDB" id="A0A0A2C6R4"/>
<organism evidence="2 3">
    <name type="scientific">Prochlorococcus marinus str. PAC1</name>
    <dbReference type="NCBI Taxonomy" id="59924"/>
    <lineage>
        <taxon>Bacteria</taxon>
        <taxon>Bacillati</taxon>
        <taxon>Cyanobacteriota</taxon>
        <taxon>Cyanophyceae</taxon>
        <taxon>Synechococcales</taxon>
        <taxon>Prochlorococcaceae</taxon>
        <taxon>Prochlorococcus</taxon>
    </lineage>
</organism>
<gene>
    <name evidence="2" type="ORF">EV03_0655</name>
</gene>
<reference evidence="3" key="1">
    <citation type="journal article" date="2014" name="Sci. Data">
        <title>Genomes of diverse isolates of the marine cyanobacterium Prochlorococcus.</title>
        <authorList>
            <person name="Biller S."/>
            <person name="Berube P."/>
            <person name="Thompson J."/>
            <person name="Kelly L."/>
            <person name="Roggensack S."/>
            <person name="Awad L."/>
            <person name="Roache-Johnson K."/>
            <person name="Ding H."/>
            <person name="Giovannoni S.J."/>
            <person name="Moore L.R."/>
            <person name="Chisholm S.W."/>
        </authorList>
    </citation>
    <scope>NUCLEOTIDE SEQUENCE [LARGE SCALE GENOMIC DNA]</scope>
    <source>
        <strain evidence="3">PAC1</strain>
    </source>
</reference>
<dbReference type="EMBL" id="JNAX01000008">
    <property type="protein sequence ID" value="KGG21237.1"/>
    <property type="molecule type" value="Genomic_DNA"/>
</dbReference>
<evidence type="ECO:0000313" key="3">
    <source>
        <dbReference type="Proteomes" id="UP000030392"/>
    </source>
</evidence>
<evidence type="ECO:0000256" key="1">
    <source>
        <dbReference type="SAM" id="Phobius"/>
    </source>
</evidence>
<name>A0A0A2C6R4_PROMR</name>
<dbReference type="Proteomes" id="UP000030392">
    <property type="component" value="Unassembled WGS sequence"/>
</dbReference>
<accession>A0A0A2C6R4</accession>
<keyword evidence="1" id="KW-1133">Transmembrane helix</keyword>
<keyword evidence="1" id="KW-0472">Membrane</keyword>
<proteinExistence type="predicted"/>
<comment type="caution">
    <text evidence="2">The sequence shown here is derived from an EMBL/GenBank/DDBJ whole genome shotgun (WGS) entry which is preliminary data.</text>
</comment>
<protein>
    <submittedName>
        <fullName evidence="2">Uncharacterized protein</fullName>
    </submittedName>
</protein>
<evidence type="ECO:0000313" key="2">
    <source>
        <dbReference type="EMBL" id="KGG21237.1"/>
    </source>
</evidence>
<sequence length="43" mass="4951">MHFSVFQNKNLNKQKMPKAIMLGIVPPIISACPSKLILRKYDH</sequence>
<feature type="transmembrane region" description="Helical" evidence="1">
    <location>
        <begin position="20"/>
        <end position="38"/>
    </location>
</feature>